<dbReference type="Pfam" id="PF13456">
    <property type="entry name" value="RVT_3"/>
    <property type="match status" value="1"/>
</dbReference>
<dbReference type="PROSITE" id="PS50879">
    <property type="entry name" value="RNASE_H_1"/>
    <property type="match status" value="1"/>
</dbReference>
<dbReference type="AlphaFoldDB" id="A0A6A9QJ02"/>
<sequence length="147" mass="16435">MIGYFDGLCEPKNPGGIATFGYVIINGEKKIQGYGLAAEPFSSSATNNVAEYTGVLCLLTKMKELGAKDPEIRGDSQLVIRQLKGEYKVKSLRIKHLYEKAVEIAREINAKFEWVPREFNKEADLMTRIAYEKVREGKLTKVGCEGL</sequence>
<protein>
    <submittedName>
        <fullName evidence="2">Reverse transcriptase-like protein</fullName>
    </submittedName>
</protein>
<proteinExistence type="predicted"/>
<reference evidence="2 3" key="1">
    <citation type="submission" date="2019-10" db="EMBL/GenBank/DDBJ databases">
        <title>Sequencing and Assembly of Multiple Reported Metal-Biooxidizing Members of the Extremely Thermoacidophilic Archaeal Family Sulfolobaceae.</title>
        <authorList>
            <person name="Counts J.A."/>
            <person name="Kelly R.M."/>
        </authorList>
    </citation>
    <scope>NUCLEOTIDE SEQUENCE [LARGE SCALE GENOMIC DNA]</scope>
    <source>
        <strain evidence="2 3">DSM 6482</strain>
    </source>
</reference>
<dbReference type="NCBIfam" id="NF041175">
    <property type="entry name" value="RNAseHI_Thmprot"/>
    <property type="match status" value="1"/>
</dbReference>
<dbReference type="GO" id="GO:0003964">
    <property type="term" value="F:RNA-directed DNA polymerase activity"/>
    <property type="evidence" value="ECO:0007669"/>
    <property type="project" value="UniProtKB-KW"/>
</dbReference>
<dbReference type="InterPro" id="IPR053576">
    <property type="entry name" value="RNase_HI-like"/>
</dbReference>
<dbReference type="PANTHER" id="PTHR46387">
    <property type="entry name" value="POLYNUCLEOTIDYL TRANSFERASE, RIBONUCLEASE H-LIKE SUPERFAMILY PROTEIN"/>
    <property type="match status" value="1"/>
</dbReference>
<dbReference type="Proteomes" id="UP000470772">
    <property type="component" value="Unassembled WGS sequence"/>
</dbReference>
<dbReference type="GO" id="GO:0004523">
    <property type="term" value="F:RNA-DNA hybrid ribonuclease activity"/>
    <property type="evidence" value="ECO:0007669"/>
    <property type="project" value="InterPro"/>
</dbReference>
<comment type="caution">
    <text evidence="2">The sequence shown here is derived from an EMBL/GenBank/DDBJ whole genome shotgun (WGS) entry which is preliminary data.</text>
</comment>
<evidence type="ECO:0000259" key="1">
    <source>
        <dbReference type="PROSITE" id="PS50879"/>
    </source>
</evidence>
<keyword evidence="2" id="KW-0695">RNA-directed DNA polymerase</keyword>
<evidence type="ECO:0000313" key="3">
    <source>
        <dbReference type="Proteomes" id="UP000470772"/>
    </source>
</evidence>
<keyword evidence="3" id="KW-1185">Reference proteome</keyword>
<dbReference type="CDD" id="cd09279">
    <property type="entry name" value="RNase_HI_like"/>
    <property type="match status" value="1"/>
</dbReference>
<dbReference type="EMBL" id="WGGD01000005">
    <property type="protein sequence ID" value="MUN28956.1"/>
    <property type="molecule type" value="Genomic_DNA"/>
</dbReference>
<dbReference type="Gene3D" id="3.30.420.10">
    <property type="entry name" value="Ribonuclease H-like superfamily/Ribonuclease H"/>
    <property type="match status" value="1"/>
</dbReference>
<feature type="domain" description="RNase H type-1" evidence="1">
    <location>
        <begin position="1"/>
        <end position="139"/>
    </location>
</feature>
<dbReference type="InterPro" id="IPR012337">
    <property type="entry name" value="RNaseH-like_sf"/>
</dbReference>
<keyword evidence="2" id="KW-0808">Transferase</keyword>
<dbReference type="InterPro" id="IPR002156">
    <property type="entry name" value="RNaseH_domain"/>
</dbReference>
<dbReference type="SUPFAM" id="SSF53098">
    <property type="entry name" value="Ribonuclease H-like"/>
    <property type="match status" value="1"/>
</dbReference>
<name>A0A6A9QJ02_SULME</name>
<dbReference type="GO" id="GO:0003676">
    <property type="term" value="F:nucleic acid binding"/>
    <property type="evidence" value="ECO:0007669"/>
    <property type="project" value="InterPro"/>
</dbReference>
<dbReference type="PANTHER" id="PTHR46387:SF2">
    <property type="entry name" value="RIBONUCLEASE HI"/>
    <property type="match status" value="1"/>
</dbReference>
<organism evidence="2 3">
    <name type="scientific">Sulfuracidifex metallicus DSM 6482 = JCM 9184</name>
    <dbReference type="NCBI Taxonomy" id="523847"/>
    <lineage>
        <taxon>Archaea</taxon>
        <taxon>Thermoproteota</taxon>
        <taxon>Thermoprotei</taxon>
        <taxon>Sulfolobales</taxon>
        <taxon>Sulfolobaceae</taxon>
        <taxon>Sulfuracidifex</taxon>
    </lineage>
</organism>
<dbReference type="InterPro" id="IPR036397">
    <property type="entry name" value="RNaseH_sf"/>
</dbReference>
<gene>
    <name evidence="2" type="ORF">GC250_05775</name>
</gene>
<keyword evidence="2" id="KW-0548">Nucleotidyltransferase</keyword>
<evidence type="ECO:0000313" key="2">
    <source>
        <dbReference type="EMBL" id="MUN28956.1"/>
    </source>
</evidence>
<accession>A0A6A9QJ02</accession>